<comment type="caution">
    <text evidence="1">The sequence shown here is derived from an EMBL/GenBank/DDBJ whole genome shotgun (WGS) entry which is preliminary data.</text>
</comment>
<gene>
    <name evidence="1" type="ORF">E5K04_11940</name>
</gene>
<keyword evidence="2" id="KW-1185">Reference proteome</keyword>
<dbReference type="InterPro" id="IPR052931">
    <property type="entry name" value="Prophage_regulatory_activator"/>
</dbReference>
<name>A0A4T0UPH6_9NEIS</name>
<reference evidence="1 2" key="1">
    <citation type="submission" date="2019-04" db="EMBL/GenBank/DDBJ databases">
        <title>Crenobacter sp. nov.</title>
        <authorList>
            <person name="Shi S."/>
        </authorList>
    </citation>
    <scope>NUCLEOTIDE SEQUENCE [LARGE SCALE GENOMIC DNA]</scope>
    <source>
        <strain evidence="1 2">GY 70310</strain>
    </source>
</reference>
<sequence length="88" mass="10119">MNVHLQSIPFPRVLRRKQLQEVLGLSCSTIYSRMSAKSKYHDPEFPRPVHSLPGMDRSAVGWLESEVIDYLNKLAKRRAIVIRSEARG</sequence>
<protein>
    <submittedName>
        <fullName evidence="1">AlpA family phage regulatory protein</fullName>
    </submittedName>
</protein>
<proteinExistence type="predicted"/>
<dbReference type="OrthoDB" id="9182156at2"/>
<accession>A0A4T0UPH6</accession>
<dbReference type="Pfam" id="PF05930">
    <property type="entry name" value="Phage_AlpA"/>
    <property type="match status" value="1"/>
</dbReference>
<dbReference type="InterPro" id="IPR010260">
    <property type="entry name" value="AlpA"/>
</dbReference>
<dbReference type="Proteomes" id="UP000308891">
    <property type="component" value="Unassembled WGS sequence"/>
</dbReference>
<dbReference type="PANTHER" id="PTHR36154:SF1">
    <property type="entry name" value="DNA-BINDING TRANSCRIPTIONAL ACTIVATOR ALPA"/>
    <property type="match status" value="1"/>
</dbReference>
<evidence type="ECO:0000313" key="1">
    <source>
        <dbReference type="EMBL" id="TIC80537.1"/>
    </source>
</evidence>
<organism evidence="1 2">
    <name type="scientific">Crenobacter intestini</name>
    <dbReference type="NCBI Taxonomy" id="2563443"/>
    <lineage>
        <taxon>Bacteria</taxon>
        <taxon>Pseudomonadati</taxon>
        <taxon>Pseudomonadota</taxon>
        <taxon>Betaproteobacteria</taxon>
        <taxon>Neisseriales</taxon>
        <taxon>Neisseriaceae</taxon>
        <taxon>Crenobacter</taxon>
    </lineage>
</organism>
<evidence type="ECO:0000313" key="2">
    <source>
        <dbReference type="Proteomes" id="UP000308891"/>
    </source>
</evidence>
<dbReference type="AlphaFoldDB" id="A0A4T0UPH6"/>
<dbReference type="EMBL" id="STGJ01000013">
    <property type="protein sequence ID" value="TIC80537.1"/>
    <property type="molecule type" value="Genomic_DNA"/>
</dbReference>
<dbReference type="PANTHER" id="PTHR36154">
    <property type="entry name" value="DNA-BINDING TRANSCRIPTIONAL ACTIVATOR ALPA"/>
    <property type="match status" value="1"/>
</dbReference>
<dbReference type="RefSeq" id="WP_136554373.1">
    <property type="nucleotide sequence ID" value="NZ_STGJ01000013.1"/>
</dbReference>